<evidence type="ECO:0000313" key="2">
    <source>
        <dbReference type="Proteomes" id="UP000515344"/>
    </source>
</evidence>
<keyword evidence="2" id="KW-1185">Reference proteome</keyword>
<sequence>MDLIKNNPYRTLGLLAGATAREQSRQITRLKQYLEAEQEPKDDFSFPVIGTFNRTLDSVNDASSKLNLDIDKMNAALFWFWNGNPITDEAAFDALKDGDTDTANQIWDRLIIEIKDDGKRFWKPVTEKNYSAFHNCFVLNTIKQNGNLQRGIIANLYFLESDLVQKFVSSVTDETYKTSKKDLQLAFLNHLYQDKGVPKNKLLEIVNKIKFSAKEDFLRQSIQLLSNPIEQKIEATKNKRKANKGNGAKAGQELFETTNNELAQLKATLGANDQKYILIADKLANEILQCSIEFFNFCQEKHESTNYFETAMKLAKIAEGIAVGNLAKERVADSIQTLEEMKDKEISDAITLLQSIKSAYESNKIKIEAQVRSMPLGFNQTINWDKVNHAIENSVDWDKAVNLIQEIIPQKNVDKIKNISNQTKISQYKNLVNFVMSKLTYLQKAKIRYISYWEAPGPAMPTAGDIEKIPGWIKWVAGIIIFLILLQTCD</sequence>
<dbReference type="RefSeq" id="WP_182802568.1">
    <property type="nucleotide sequence ID" value="NZ_CP060007.1"/>
</dbReference>
<dbReference type="KEGG" id="lacs:H4075_19925"/>
<name>A0A7G5XFQ3_9BACT</name>
<proteinExistence type="predicted"/>
<dbReference type="EMBL" id="CP060007">
    <property type="protein sequence ID" value="QNA44306.1"/>
    <property type="molecule type" value="Genomic_DNA"/>
</dbReference>
<dbReference type="AlphaFoldDB" id="A0A7G5XFQ3"/>
<dbReference type="Proteomes" id="UP000515344">
    <property type="component" value="Chromosome"/>
</dbReference>
<protein>
    <submittedName>
        <fullName evidence="1">Uncharacterized protein</fullName>
    </submittedName>
</protein>
<organism evidence="1 2">
    <name type="scientific">Lacibacter sediminis</name>
    <dbReference type="NCBI Taxonomy" id="2760713"/>
    <lineage>
        <taxon>Bacteria</taxon>
        <taxon>Pseudomonadati</taxon>
        <taxon>Bacteroidota</taxon>
        <taxon>Chitinophagia</taxon>
        <taxon>Chitinophagales</taxon>
        <taxon>Chitinophagaceae</taxon>
        <taxon>Lacibacter</taxon>
    </lineage>
</organism>
<accession>A0A7G5XFQ3</accession>
<gene>
    <name evidence="1" type="ORF">H4075_19925</name>
</gene>
<reference evidence="2" key="1">
    <citation type="submission" date="2020-08" db="EMBL/GenBank/DDBJ databases">
        <title>Lacibacter sp. S13-6-6 genome sequencing.</title>
        <authorList>
            <person name="Jin L."/>
        </authorList>
    </citation>
    <scope>NUCLEOTIDE SEQUENCE [LARGE SCALE GENOMIC DNA]</scope>
    <source>
        <strain evidence="2">S13-6-6</strain>
    </source>
</reference>
<evidence type="ECO:0000313" key="1">
    <source>
        <dbReference type="EMBL" id="QNA44306.1"/>
    </source>
</evidence>